<evidence type="ECO:0000256" key="6">
    <source>
        <dbReference type="ARBA" id="ARBA00022801"/>
    </source>
</evidence>
<feature type="region of interest" description="Disordered" evidence="10">
    <location>
        <begin position="1009"/>
        <end position="1030"/>
    </location>
</feature>
<keyword evidence="4" id="KW-0645">Protease</keyword>
<dbReference type="FunFam" id="3.30.830.10:FF:000034">
    <property type="entry name" value="presequence protease 1, chloroplastic/mitochondrial"/>
    <property type="match status" value="1"/>
</dbReference>
<evidence type="ECO:0000256" key="8">
    <source>
        <dbReference type="ARBA" id="ARBA00023049"/>
    </source>
</evidence>
<dbReference type="EMBL" id="HBGB01033514">
    <property type="protein sequence ID" value="CAD9064690.1"/>
    <property type="molecule type" value="Transcribed_RNA"/>
</dbReference>
<evidence type="ECO:0000256" key="7">
    <source>
        <dbReference type="ARBA" id="ARBA00022833"/>
    </source>
</evidence>
<dbReference type="GO" id="GO:0046872">
    <property type="term" value="F:metal ion binding"/>
    <property type="evidence" value="ECO:0007669"/>
    <property type="project" value="UniProtKB-KW"/>
</dbReference>
<keyword evidence="9" id="KW-0496">Mitochondrion</keyword>
<keyword evidence="7" id="KW-0862">Zinc</keyword>
<dbReference type="InterPro" id="IPR013578">
    <property type="entry name" value="Peptidase_M16C_assoc"/>
</dbReference>
<comment type="cofactor">
    <cofactor evidence="1">
        <name>Zn(2+)</name>
        <dbReference type="ChEBI" id="CHEBI:29105"/>
    </cofactor>
</comment>
<evidence type="ECO:0000256" key="1">
    <source>
        <dbReference type="ARBA" id="ARBA00001947"/>
    </source>
</evidence>
<dbReference type="PANTHER" id="PTHR43016">
    <property type="entry name" value="PRESEQUENCE PROTEASE"/>
    <property type="match status" value="1"/>
</dbReference>
<dbReference type="GO" id="GO:0004222">
    <property type="term" value="F:metalloendopeptidase activity"/>
    <property type="evidence" value="ECO:0007669"/>
    <property type="project" value="TreeGrafter"/>
</dbReference>
<dbReference type="PANTHER" id="PTHR43016:SF13">
    <property type="entry name" value="PRESEQUENCE PROTEASE, MITOCHONDRIAL"/>
    <property type="match status" value="1"/>
</dbReference>
<dbReference type="SMART" id="SM01264">
    <property type="entry name" value="M16C_associated"/>
    <property type="match status" value="1"/>
</dbReference>
<organism evidence="12">
    <name type="scientific">Vitrella brassicaformis</name>
    <dbReference type="NCBI Taxonomy" id="1169539"/>
    <lineage>
        <taxon>Eukaryota</taxon>
        <taxon>Sar</taxon>
        <taxon>Alveolata</taxon>
        <taxon>Colpodellida</taxon>
        <taxon>Vitrellaceae</taxon>
        <taxon>Vitrella</taxon>
    </lineage>
</organism>
<evidence type="ECO:0000256" key="9">
    <source>
        <dbReference type="ARBA" id="ARBA00023128"/>
    </source>
</evidence>
<dbReference type="InterPro" id="IPR011765">
    <property type="entry name" value="Pept_M16_N"/>
</dbReference>
<evidence type="ECO:0000256" key="5">
    <source>
        <dbReference type="ARBA" id="ARBA00022723"/>
    </source>
</evidence>
<dbReference type="AlphaFoldDB" id="A0A7S1P9F0"/>
<comment type="subcellular location">
    <subcellularLocation>
        <location evidence="2">Mitochondrion</location>
    </subcellularLocation>
</comment>
<dbReference type="Pfam" id="PF05193">
    <property type="entry name" value="Peptidase_M16_C"/>
    <property type="match status" value="1"/>
</dbReference>
<dbReference type="FunFam" id="3.30.830.10:FF:000009">
    <property type="entry name" value="Presequence protease, mitochondrial"/>
    <property type="match status" value="1"/>
</dbReference>
<proteinExistence type="inferred from homology"/>
<name>A0A7S1P9F0_9ALVE</name>
<feature type="domain" description="Peptidase M16C associated" evidence="11">
    <location>
        <begin position="555"/>
        <end position="811"/>
    </location>
</feature>
<protein>
    <recommendedName>
        <fullName evidence="11">Peptidase M16C associated domain-containing protein</fullName>
    </recommendedName>
</protein>
<evidence type="ECO:0000256" key="2">
    <source>
        <dbReference type="ARBA" id="ARBA00004173"/>
    </source>
</evidence>
<dbReference type="InterPro" id="IPR011249">
    <property type="entry name" value="Metalloenz_LuxS/M16"/>
</dbReference>
<evidence type="ECO:0000256" key="10">
    <source>
        <dbReference type="SAM" id="MobiDB-lite"/>
    </source>
</evidence>
<sequence>MPFLLLSSSRHPAVSTMLSISIMTAFPAISHTFARRGFSSPLRGTGTASRALTSLQPIKERSCLRPYALNRIARMSAVAVPEVAAPTTVTPVEHPQYDLVRADYVTEYNSTTYLYRHKKTGAQVLSVAADDPVKVFGISFRTPPDDSKGVPHILEHGLLCGSRKFQAKDTFNQLRKGSLCCFINAMTYPDRTCYPVASTNEKDFYNLMDVYLDAVLFPRAVTDPKVLAQEGWHVEAENKSDDLKFNGVVYNEMKGVYSQVESLVFRRTKQELFPDNTYRVDSGGDPREITDLTFDQFKEFHQRFYHPANSRTFIYGNDDLKKRLDFLHTYLDEFDAPPAPVDSAVTWQKKKNEPWLVRETFPVAPGDTKNKDIVTVNWLLNDQELTPYEKLSLTIMNELLLGTPSSYLYKALIESGYGAQLAGSGVMGSLLQWTFAIGLKDVISEEGTYKKIEDLVLRTLQERVDKGFDADAIEAALNSVEFALREFNTGSFPKGLSLTLAMLEEWVYDLDPSDAVKFEKPLAQLKADLKEGKPVFQNLIKKYLLDNNHRMTLHMTPDEGLEKKWLEEEKQRLERIKDKLTDADMDRVIKETKELKEFQAAEDSPEVLAAIPKMNLEDIERKAEVIPTTVTQEKDVKILRHPLPTSGVLYATLGIDLRDMPVEDIPYLPLFTRMLTESGTSKYDEVGFSRRIGSKTGGVGASSTITSKRAPDGVVGNPMDVLSYLFITGKSVPDKVGDMFDIMKDVLYDARLDNKRRATEILKERKTALESSIIGAGHRYALQRAAAQYTLAGRINDMTGGLGQLEFVRDLIKQVESDWPSVQARLESIRKSLLRRDRMLLDITAGDNILSAAQPSIDTFLDALPPSQATAGDSSSSEKHPWSTAMSSALLPVRGEGIEVPTQVNYVAKLCKVYDEGERVPGAASVVMEHLDVGYLWDNVRVLNGAYGAMAGLGQQSGIVQFASYRDPQLIKSIEVYDNAVKHLRENPPDKDDITRAVLGIFRSLDAPKQPDQKGRQAMMQHLQGETQEERQRYRDEVLATSPEDFGKLADRLEKVIHDATRSSVTVVGSVKAIEEANPQLPDQVKLTTLKVFSSKEEDQKQAAEQPGVTVETA</sequence>
<reference evidence="12" key="1">
    <citation type="submission" date="2021-01" db="EMBL/GenBank/DDBJ databases">
        <authorList>
            <person name="Corre E."/>
            <person name="Pelletier E."/>
            <person name="Niang G."/>
            <person name="Scheremetjew M."/>
            <person name="Finn R."/>
            <person name="Kale V."/>
            <person name="Holt S."/>
            <person name="Cochrane G."/>
            <person name="Meng A."/>
            <person name="Brown T."/>
            <person name="Cohen L."/>
        </authorList>
    </citation>
    <scope>NUCLEOTIDE SEQUENCE</scope>
    <source>
        <strain evidence="12">CCMP3346</strain>
    </source>
</reference>
<dbReference type="GO" id="GO:0005739">
    <property type="term" value="C:mitochondrion"/>
    <property type="evidence" value="ECO:0007669"/>
    <property type="project" value="UniProtKB-SubCell"/>
</dbReference>
<comment type="similarity">
    <text evidence="3">Belongs to the peptidase M16 family. PreP subfamily.</text>
</comment>
<dbReference type="InterPro" id="IPR055130">
    <property type="entry name" value="PreP_C"/>
</dbReference>
<dbReference type="InterPro" id="IPR007863">
    <property type="entry name" value="Peptidase_M16_C"/>
</dbReference>
<evidence type="ECO:0000256" key="4">
    <source>
        <dbReference type="ARBA" id="ARBA00022670"/>
    </source>
</evidence>
<dbReference type="SUPFAM" id="SSF63411">
    <property type="entry name" value="LuxS/MPP-like metallohydrolase"/>
    <property type="match status" value="4"/>
</dbReference>
<dbReference type="Pfam" id="PF22516">
    <property type="entry name" value="PreP_C"/>
    <property type="match status" value="1"/>
</dbReference>
<keyword evidence="8" id="KW-0482">Metalloprotease</keyword>
<evidence type="ECO:0000256" key="3">
    <source>
        <dbReference type="ARBA" id="ARBA00007575"/>
    </source>
</evidence>
<dbReference type="Pfam" id="PF08367">
    <property type="entry name" value="M16C_assoc"/>
    <property type="match status" value="1"/>
</dbReference>
<dbReference type="Gene3D" id="3.30.830.10">
    <property type="entry name" value="Metalloenzyme, LuxS/M16 peptidase-like"/>
    <property type="match status" value="4"/>
</dbReference>
<evidence type="ECO:0000259" key="11">
    <source>
        <dbReference type="SMART" id="SM01264"/>
    </source>
</evidence>
<evidence type="ECO:0000313" key="12">
    <source>
        <dbReference type="EMBL" id="CAD9064690.1"/>
    </source>
</evidence>
<keyword evidence="6" id="KW-0378">Hydrolase</keyword>
<accession>A0A7S1P9F0</accession>
<keyword evidence="5" id="KW-0479">Metal-binding</keyword>
<dbReference type="GO" id="GO:0016485">
    <property type="term" value="P:protein processing"/>
    <property type="evidence" value="ECO:0007669"/>
    <property type="project" value="TreeGrafter"/>
</dbReference>
<gene>
    <name evidence="12" type="ORF">VBRA1451_LOCUS19760</name>
</gene>
<dbReference type="Pfam" id="PF00675">
    <property type="entry name" value="Peptidase_M16"/>
    <property type="match status" value="1"/>
</dbReference>